<keyword evidence="2" id="KW-1185">Reference proteome</keyword>
<name>D8PXW2_SCHCM</name>
<reference evidence="1 2" key="1">
    <citation type="journal article" date="2010" name="Nat. Biotechnol.">
        <title>Genome sequence of the model mushroom Schizophyllum commune.</title>
        <authorList>
            <person name="Ohm R.A."/>
            <person name="de Jong J.F."/>
            <person name="Lugones L.G."/>
            <person name="Aerts A."/>
            <person name="Kothe E."/>
            <person name="Stajich J.E."/>
            <person name="de Vries R.P."/>
            <person name="Record E."/>
            <person name="Levasseur A."/>
            <person name="Baker S.E."/>
            <person name="Bartholomew K.A."/>
            <person name="Coutinho P.M."/>
            <person name="Erdmann S."/>
            <person name="Fowler T.J."/>
            <person name="Gathman A.C."/>
            <person name="Lombard V."/>
            <person name="Henrissat B."/>
            <person name="Knabe N."/>
            <person name="Kuees U."/>
            <person name="Lilly W.W."/>
            <person name="Lindquist E."/>
            <person name="Lucas S."/>
            <person name="Magnuson J.K."/>
            <person name="Piumi F."/>
            <person name="Raudaskoski M."/>
            <person name="Salamov A."/>
            <person name="Schmutz J."/>
            <person name="Schwarze F.W.M.R."/>
            <person name="vanKuyk P.A."/>
            <person name="Horton J.S."/>
            <person name="Grigoriev I.V."/>
            <person name="Woesten H.A.B."/>
        </authorList>
    </citation>
    <scope>NUCLEOTIDE SEQUENCE [LARGE SCALE GENOMIC DNA]</scope>
    <source>
        <strain evidence="2">H4-8 / FGSC 9210</strain>
    </source>
</reference>
<dbReference type="VEuPathDB" id="FungiDB:SCHCODRAFT_02597871"/>
<dbReference type="GeneID" id="9586612"/>
<evidence type="ECO:0000313" key="1">
    <source>
        <dbReference type="EMBL" id="EFI99744.1"/>
    </source>
</evidence>
<dbReference type="Proteomes" id="UP000007431">
    <property type="component" value="Unassembled WGS sequence"/>
</dbReference>
<dbReference type="AlphaFoldDB" id="D8PXW2"/>
<dbReference type="HOGENOM" id="CLU_837172_0_0_1"/>
<sequence length="362" mass="39947">MSERAGSSTEAESYIARWHARGHGWVGHSQARELHYLVSEGVRPEHLAAKLKMARGTVRSAVKRCGPGPAMEGTSSLFKRLVASGEVWKAIDWDRNVAESSPAISTSESSAGDQDEEQRCAGLTWFCDNDESLHDDSSDDDGRNDDTWTDDIFVEVRAPWRAAYEQGGAKSVQEFLAATAPPLICRVEEIMSGGVETVSNVKELGGWSRSSQKSFALRVGLSEMEGMVLAAYAEQLAADDAVQPDVLRVLYEWGEEKQQVRAWIKDDGKPELVDAVARGFARAGITERGRLVRLGWTGEEWLVNIVSMLLPDRELSFLVHHICEKILREYCTVSTGPETARIPSPLNAQVLERQGMMKVNAA</sequence>
<dbReference type="InParanoid" id="D8PXW2"/>
<dbReference type="KEGG" id="scm:SCHCO_02597871"/>
<accession>D8PXW2</accession>
<proteinExistence type="predicted"/>
<protein>
    <submittedName>
        <fullName evidence="1">Uncharacterized protein</fullName>
    </submittedName>
</protein>
<gene>
    <name evidence="1" type="ORF">SCHCODRAFT_233710</name>
</gene>
<dbReference type="RefSeq" id="XP_003034647.1">
    <property type="nucleotide sequence ID" value="XM_003034601.1"/>
</dbReference>
<organism evidence="2">
    <name type="scientific">Schizophyllum commune (strain H4-8 / FGSC 9210)</name>
    <name type="common">Split gill fungus</name>
    <dbReference type="NCBI Taxonomy" id="578458"/>
    <lineage>
        <taxon>Eukaryota</taxon>
        <taxon>Fungi</taxon>
        <taxon>Dikarya</taxon>
        <taxon>Basidiomycota</taxon>
        <taxon>Agaricomycotina</taxon>
        <taxon>Agaricomycetes</taxon>
        <taxon>Agaricomycetidae</taxon>
        <taxon>Agaricales</taxon>
        <taxon>Schizophyllaceae</taxon>
        <taxon>Schizophyllum</taxon>
    </lineage>
</organism>
<dbReference type="EMBL" id="GL377304">
    <property type="protein sequence ID" value="EFI99744.1"/>
    <property type="molecule type" value="Genomic_DNA"/>
</dbReference>
<evidence type="ECO:0000313" key="2">
    <source>
        <dbReference type="Proteomes" id="UP000007431"/>
    </source>
</evidence>